<comment type="caution">
    <text evidence="1">The sequence shown here is derived from an EMBL/GenBank/DDBJ whole genome shotgun (WGS) entry which is preliminary data.</text>
</comment>
<dbReference type="RefSeq" id="WP_035757537.1">
    <property type="nucleotide sequence ID" value="NZ_JRNH01000031.1"/>
</dbReference>
<evidence type="ECO:0000313" key="2">
    <source>
        <dbReference type="Proteomes" id="UP000053528"/>
    </source>
</evidence>
<gene>
    <name evidence="1" type="ORF">HMPREF2128_09340</name>
</gene>
<dbReference type="PROSITE" id="PS51257">
    <property type="entry name" value="PROKAR_LIPOPROTEIN"/>
    <property type="match status" value="1"/>
</dbReference>
<organism evidence="1 2">
    <name type="scientific">Pseudoglutamicibacter albus DNF00011</name>
    <dbReference type="NCBI Taxonomy" id="1401063"/>
    <lineage>
        <taxon>Bacteria</taxon>
        <taxon>Bacillati</taxon>
        <taxon>Actinomycetota</taxon>
        <taxon>Actinomycetes</taxon>
        <taxon>Micrococcales</taxon>
        <taxon>Micrococcaceae</taxon>
        <taxon>Pseudoglutamicibacter</taxon>
    </lineage>
</organism>
<evidence type="ECO:0008006" key="3">
    <source>
        <dbReference type="Google" id="ProtNLM"/>
    </source>
</evidence>
<name>A0A095YBX5_9MICC</name>
<reference evidence="1 2" key="1">
    <citation type="submission" date="2014-07" db="EMBL/GenBank/DDBJ databases">
        <authorList>
            <person name="McCorrison J."/>
            <person name="Sanka R."/>
            <person name="Torralba M."/>
            <person name="Gillis M."/>
            <person name="Haft D.H."/>
            <person name="Methe B."/>
            <person name="Sutton G."/>
            <person name="Nelson K.E."/>
        </authorList>
    </citation>
    <scope>NUCLEOTIDE SEQUENCE [LARGE SCALE GENOMIC DNA]</scope>
    <source>
        <strain evidence="1 2">DNF00011</strain>
    </source>
</reference>
<evidence type="ECO:0000313" key="1">
    <source>
        <dbReference type="EMBL" id="KGF19596.1"/>
    </source>
</evidence>
<dbReference type="AlphaFoldDB" id="A0A095YBX5"/>
<dbReference type="Proteomes" id="UP000053528">
    <property type="component" value="Unassembled WGS sequence"/>
</dbReference>
<accession>A0A095YBX5</accession>
<sequence length="145" mass="15282">MFTRHASTPARRLPKMLGAGLATALIGAGLTGCGAETVEVEFRVIAVETGTQPQTTTTNPADLTSMDWKLGPAIGGEHGTLDTATTEPIVVKRESNDLSDVRVSFDVPQAAHLAAKCTILINGEVVAEHQDNVKPGRALCTYVDQ</sequence>
<proteinExistence type="predicted"/>
<protein>
    <recommendedName>
        <fullName evidence="3">Lipoprotein</fullName>
    </recommendedName>
</protein>
<dbReference type="EMBL" id="JRNH01000031">
    <property type="protein sequence ID" value="KGF19596.1"/>
    <property type="molecule type" value="Genomic_DNA"/>
</dbReference>